<keyword evidence="5" id="KW-0238">DNA-binding</keyword>
<feature type="domain" description="hAT-like transposase RNase-H fold" evidence="8">
    <location>
        <begin position="325"/>
        <end position="405"/>
    </location>
</feature>
<evidence type="ECO:0000256" key="1">
    <source>
        <dbReference type="ARBA" id="ARBA00004123"/>
    </source>
</evidence>
<sequence>MESSDISSGLESCHESSYSSESISLADNKEDSNRSNQRIDNSDVTSLAQTISIPDNSNSSIPCTKHGVVIKSEKGTTSKKFKPELDKILVEWIIDDLQPISLVTSQKFIKFINYLDSSYQVPCRSKIDYLIDEYFEKGIQKKKEMISQIKNKFHFTSEIWTSNSQDPYISITSDYASNMIKAFNRFKRQYETEGIILIHLRCFAHILHLMVLAFLKDKSVTDLVSKLRMVVKKIKKKSLKSDLKALCVLNREPELSVKLDVKTRWNSTFEIINCSLKIKKSISDLCLKQEFGLMTFNLNNQEWLSLSYVEQFLEPFKKATLDLSSESLTFSHFYPIMEYLKKHLNKSLAKREFVAFKSGIEKSIDKFNKYWKEAERFALLTHILDPRFKLSLIETSKKSAAKQVLKETFDSFSLLNESETSTVGQNEIDRYFCTPVISYHTDTIVWWSTSVKDFPILSKIAFEY</sequence>
<dbReference type="GO" id="GO:0003677">
    <property type="term" value="F:DNA binding"/>
    <property type="evidence" value="ECO:0007669"/>
    <property type="project" value="UniProtKB-KW"/>
</dbReference>
<evidence type="ECO:0000256" key="6">
    <source>
        <dbReference type="ARBA" id="ARBA00023242"/>
    </source>
</evidence>
<dbReference type="Proteomes" id="UP000276133">
    <property type="component" value="Unassembled WGS sequence"/>
</dbReference>
<dbReference type="InterPro" id="IPR052035">
    <property type="entry name" value="ZnF_BED_domain_contain"/>
</dbReference>
<dbReference type="SUPFAM" id="SSF53098">
    <property type="entry name" value="Ribonuclease H-like"/>
    <property type="match status" value="1"/>
</dbReference>
<evidence type="ECO:0000256" key="3">
    <source>
        <dbReference type="ARBA" id="ARBA00022771"/>
    </source>
</evidence>
<comment type="caution">
    <text evidence="9">The sequence shown here is derived from an EMBL/GenBank/DDBJ whole genome shotgun (WGS) entry which is preliminary data.</text>
</comment>
<evidence type="ECO:0000259" key="8">
    <source>
        <dbReference type="Pfam" id="PF14372"/>
    </source>
</evidence>
<comment type="subcellular location">
    <subcellularLocation>
        <location evidence="1">Nucleus</location>
    </subcellularLocation>
</comment>
<accession>A0A3M7QL71</accession>
<evidence type="ECO:0000256" key="2">
    <source>
        <dbReference type="ARBA" id="ARBA00022723"/>
    </source>
</evidence>
<dbReference type="OrthoDB" id="1607513at2759"/>
<keyword evidence="3" id="KW-0863">Zinc-finger</keyword>
<evidence type="ECO:0000256" key="7">
    <source>
        <dbReference type="SAM" id="MobiDB-lite"/>
    </source>
</evidence>
<organism evidence="9 10">
    <name type="scientific">Brachionus plicatilis</name>
    <name type="common">Marine rotifer</name>
    <name type="synonym">Brachionus muelleri</name>
    <dbReference type="NCBI Taxonomy" id="10195"/>
    <lineage>
        <taxon>Eukaryota</taxon>
        <taxon>Metazoa</taxon>
        <taxon>Spiralia</taxon>
        <taxon>Gnathifera</taxon>
        <taxon>Rotifera</taxon>
        <taxon>Eurotatoria</taxon>
        <taxon>Monogononta</taxon>
        <taxon>Pseudotrocha</taxon>
        <taxon>Ploima</taxon>
        <taxon>Brachionidae</taxon>
        <taxon>Brachionus</taxon>
    </lineage>
</organism>
<reference evidence="9 10" key="1">
    <citation type="journal article" date="2018" name="Sci. Rep.">
        <title>Genomic signatures of local adaptation to the degree of environmental predictability in rotifers.</title>
        <authorList>
            <person name="Franch-Gras L."/>
            <person name="Hahn C."/>
            <person name="Garcia-Roger E.M."/>
            <person name="Carmona M.J."/>
            <person name="Serra M."/>
            <person name="Gomez A."/>
        </authorList>
    </citation>
    <scope>NUCLEOTIDE SEQUENCE [LARGE SCALE GENOMIC DNA]</scope>
    <source>
        <strain evidence="9">HYR1</strain>
    </source>
</reference>
<keyword evidence="2" id="KW-0479">Metal-binding</keyword>
<dbReference type="STRING" id="10195.A0A3M7QL71"/>
<protein>
    <submittedName>
        <fullName evidence="9">Zinc finger BED domain-containing RICESLEEPER 2-like</fullName>
    </submittedName>
</protein>
<evidence type="ECO:0000313" key="10">
    <source>
        <dbReference type="Proteomes" id="UP000276133"/>
    </source>
</evidence>
<name>A0A3M7QL71_BRAPC</name>
<evidence type="ECO:0000256" key="5">
    <source>
        <dbReference type="ARBA" id="ARBA00023125"/>
    </source>
</evidence>
<dbReference type="GO" id="GO:0008270">
    <property type="term" value="F:zinc ion binding"/>
    <property type="evidence" value="ECO:0007669"/>
    <property type="project" value="UniProtKB-KW"/>
</dbReference>
<dbReference type="AlphaFoldDB" id="A0A3M7QL71"/>
<dbReference type="SUPFAM" id="SSF140996">
    <property type="entry name" value="Hermes dimerisation domain"/>
    <property type="match status" value="1"/>
</dbReference>
<dbReference type="InterPro" id="IPR012337">
    <property type="entry name" value="RNaseH-like_sf"/>
</dbReference>
<keyword evidence="10" id="KW-1185">Reference proteome</keyword>
<proteinExistence type="predicted"/>
<feature type="region of interest" description="Disordered" evidence="7">
    <location>
        <begin position="1"/>
        <end position="41"/>
    </location>
</feature>
<gene>
    <name evidence="9" type="ORF">BpHYR1_043009</name>
</gene>
<keyword evidence="4" id="KW-0862">Zinc</keyword>
<evidence type="ECO:0000256" key="4">
    <source>
        <dbReference type="ARBA" id="ARBA00022833"/>
    </source>
</evidence>
<keyword evidence="6" id="KW-0539">Nucleus</keyword>
<dbReference type="Pfam" id="PF14372">
    <property type="entry name" value="hAT-like_RNase-H"/>
    <property type="match status" value="1"/>
</dbReference>
<dbReference type="PANTHER" id="PTHR46481">
    <property type="entry name" value="ZINC FINGER BED DOMAIN-CONTAINING PROTEIN 4"/>
    <property type="match status" value="1"/>
</dbReference>
<evidence type="ECO:0000313" key="9">
    <source>
        <dbReference type="EMBL" id="RNA12013.1"/>
    </source>
</evidence>
<dbReference type="EMBL" id="REGN01005787">
    <property type="protein sequence ID" value="RNA12013.1"/>
    <property type="molecule type" value="Genomic_DNA"/>
</dbReference>
<dbReference type="PANTHER" id="PTHR46481:SF10">
    <property type="entry name" value="ZINC FINGER BED DOMAIN-CONTAINING PROTEIN 39"/>
    <property type="match status" value="1"/>
</dbReference>
<dbReference type="GO" id="GO:0005634">
    <property type="term" value="C:nucleus"/>
    <property type="evidence" value="ECO:0007669"/>
    <property type="project" value="UniProtKB-SubCell"/>
</dbReference>
<dbReference type="InterPro" id="IPR025525">
    <property type="entry name" value="hAT-like_transposase_RNase-H"/>
</dbReference>
<feature type="compositionally biased region" description="Low complexity" evidence="7">
    <location>
        <begin position="7"/>
        <end position="24"/>
    </location>
</feature>